<dbReference type="SUPFAM" id="SSF160582">
    <property type="entry name" value="MbtH-like"/>
    <property type="match status" value="1"/>
</dbReference>
<dbReference type="InterPro" id="IPR005153">
    <property type="entry name" value="MbtH-like_dom"/>
</dbReference>
<dbReference type="RefSeq" id="WP_404615121.1">
    <property type="nucleotide sequence ID" value="NZ_JBIYDN010000057.1"/>
</dbReference>
<dbReference type="PANTHER" id="PTHR45527">
    <property type="entry name" value="NONRIBOSOMAL PEPTIDE SYNTHETASE"/>
    <property type="match status" value="1"/>
</dbReference>
<protein>
    <submittedName>
        <fullName evidence="4">Amino acid adenylation domain-containing protein</fullName>
    </submittedName>
</protein>
<evidence type="ECO:0000313" key="4">
    <source>
        <dbReference type="EMBL" id="MFK4448656.1"/>
    </source>
</evidence>
<dbReference type="SUPFAM" id="SSF47336">
    <property type="entry name" value="ACP-like"/>
    <property type="match status" value="1"/>
</dbReference>
<keyword evidence="5" id="KW-1185">Reference proteome</keyword>
<sequence length="954" mass="105035">MFLVASHGSHIQLVPSAECIEYYKSEMTSDIERREQYLVVENPDQHLSIWEVKRQLPAGWSATGFSSDRQQCLDHIRSLPSALARDPSRIAVTTATGTLPPGIWDAFLDQAQQDPDALAIVYGDTKISYDALMRRAASIGAALPPPKAGRQPVVAVLLDRSPDSIAAMLAAIESGAAILPLDPSYPQDRIAYMLRDADVETVLTTRVLQGCLPNGGGGGFVAVEEILDTERTPQYARDHRRWRGELAYVIYTSGSTGQPKGVMCTQAGIMNRLEWMRDTFEITNTDRILHKTPISFDVSVWEIFLPLISGASCVLAKQDGHLDPDYLAREIYRHQVSVAHFLPSMLQRFIDNRLVHGYRHLRHAFCGGETLHRKTVSQFLEGSTAALHNVYGPTEASIGVTCWDATLRPDGIVPVGRPIRNVDIRIMTERLETAPEGQTGEIFIGGVQLAKGYLKRPELTAERFVPDPDGNGSRLYSTGDLGRWSSDGNIEFLGRRDNQRKVRGYRVELDEIEAVLMTHPLVLQAVTIVSAVNDTELLIGYVAAPVSSTTLLPELLTLLRAVLPHYMIPSAIEVLPRLPLEPNGKISRSALPSVGDPVQNSDRKMPRDDLEAALAGIFESVLDVSRISTDADFFLHGGTSLKAATLINRVNSLFKRRLPVRAMFEYPTVAALASLVRSDHSKLIRRDPVVPLKRGDGSPPLFCVSPVGGSCYRYIAMANHLPASIPVYGLQAFGLEDGEIPERNVSSMASGYLSALLRVQPIGPYRLLGWSFGGLVAFEIARLLVAENKEVELLALLDTPVPVLNPEKISDVHAVQALAKQILGTKISTTQIDRLTDLSALIAIAKTMKIVPEDFSVDHADRYLRVVRTSIEAGRNFRPQSIDCEMLFIRATRSSGQETPSSDRNDRDWSRYLERSPQVIDVACTHLDLGQPEMGETVARILTAHLTSVSRAAP</sequence>
<dbReference type="Pfam" id="PF00550">
    <property type="entry name" value="PP-binding"/>
    <property type="match status" value="1"/>
</dbReference>
<dbReference type="Pfam" id="PF03621">
    <property type="entry name" value="MbtH"/>
    <property type="match status" value="1"/>
</dbReference>
<dbReference type="NCBIfam" id="TIGR01733">
    <property type="entry name" value="AA-adenyl-dom"/>
    <property type="match status" value="1"/>
</dbReference>
<dbReference type="InterPro" id="IPR020845">
    <property type="entry name" value="AMP-binding_CS"/>
</dbReference>
<dbReference type="InterPro" id="IPR010071">
    <property type="entry name" value="AA_adenyl_dom"/>
</dbReference>
<dbReference type="PANTHER" id="PTHR45527:SF1">
    <property type="entry name" value="FATTY ACID SYNTHASE"/>
    <property type="match status" value="1"/>
</dbReference>
<dbReference type="Gene3D" id="2.30.38.10">
    <property type="entry name" value="Luciferase, Domain 3"/>
    <property type="match status" value="1"/>
</dbReference>
<dbReference type="SUPFAM" id="SSF53474">
    <property type="entry name" value="alpha/beta-Hydrolases"/>
    <property type="match status" value="1"/>
</dbReference>
<evidence type="ECO:0000259" key="3">
    <source>
        <dbReference type="PROSITE" id="PS50075"/>
    </source>
</evidence>
<evidence type="ECO:0000313" key="5">
    <source>
        <dbReference type="Proteomes" id="UP001620514"/>
    </source>
</evidence>
<dbReference type="EMBL" id="JBIYDN010000057">
    <property type="protein sequence ID" value="MFK4448656.1"/>
    <property type="molecule type" value="Genomic_DNA"/>
</dbReference>
<name>A0ABW8MY36_9BURK</name>
<dbReference type="InterPro" id="IPR000873">
    <property type="entry name" value="AMP-dep_synth/lig_dom"/>
</dbReference>
<dbReference type="SMART" id="SM00824">
    <property type="entry name" value="PKS_TE"/>
    <property type="match status" value="1"/>
</dbReference>
<dbReference type="InterPro" id="IPR020802">
    <property type="entry name" value="TesA-like"/>
</dbReference>
<dbReference type="InterPro" id="IPR045851">
    <property type="entry name" value="AMP-bd_C_sf"/>
</dbReference>
<dbReference type="InterPro" id="IPR038020">
    <property type="entry name" value="MbtH-like_sf"/>
</dbReference>
<evidence type="ECO:0000256" key="1">
    <source>
        <dbReference type="ARBA" id="ARBA00022450"/>
    </source>
</evidence>
<organism evidence="4 5">
    <name type="scientific">Caballeronia udeis</name>
    <dbReference type="NCBI Taxonomy" id="1232866"/>
    <lineage>
        <taxon>Bacteria</taxon>
        <taxon>Pseudomonadati</taxon>
        <taxon>Pseudomonadota</taxon>
        <taxon>Betaproteobacteria</taxon>
        <taxon>Burkholderiales</taxon>
        <taxon>Burkholderiaceae</taxon>
        <taxon>Caballeronia</taxon>
    </lineage>
</organism>
<accession>A0ABW8MY36</accession>
<dbReference type="PROSITE" id="PS50075">
    <property type="entry name" value="CARRIER"/>
    <property type="match status" value="1"/>
</dbReference>
<feature type="domain" description="Carrier" evidence="3">
    <location>
        <begin position="605"/>
        <end position="680"/>
    </location>
</feature>
<keyword evidence="2" id="KW-0597">Phosphoprotein</keyword>
<dbReference type="Gene3D" id="3.90.820.10">
    <property type="entry name" value="Structural Genomics, Unknown Function 30-nov-00 1gh9 Mol_id"/>
    <property type="match status" value="1"/>
</dbReference>
<dbReference type="InterPro" id="IPR009081">
    <property type="entry name" value="PP-bd_ACP"/>
</dbReference>
<dbReference type="InterPro" id="IPR036736">
    <property type="entry name" value="ACP-like_sf"/>
</dbReference>
<dbReference type="InterPro" id="IPR025110">
    <property type="entry name" value="AMP-bd_C"/>
</dbReference>
<dbReference type="InterPro" id="IPR029058">
    <property type="entry name" value="AB_hydrolase_fold"/>
</dbReference>
<dbReference type="Proteomes" id="UP001620514">
    <property type="component" value="Unassembled WGS sequence"/>
</dbReference>
<gene>
    <name evidence="4" type="ORF">ABH943_008700</name>
</gene>
<dbReference type="PROSITE" id="PS00455">
    <property type="entry name" value="AMP_BINDING"/>
    <property type="match status" value="1"/>
</dbReference>
<dbReference type="SUPFAM" id="SSF56801">
    <property type="entry name" value="Acetyl-CoA synthetase-like"/>
    <property type="match status" value="1"/>
</dbReference>
<dbReference type="Pfam" id="PF13193">
    <property type="entry name" value="AMP-binding_C"/>
    <property type="match status" value="1"/>
</dbReference>
<keyword evidence="1" id="KW-0596">Phosphopantetheine</keyword>
<dbReference type="Gene3D" id="3.30.300.30">
    <property type="match status" value="1"/>
</dbReference>
<reference evidence="4 5" key="1">
    <citation type="submission" date="2024-11" db="EMBL/GenBank/DDBJ databases">
        <title>Using genomics to understand microbial adaptation to soil warming.</title>
        <authorList>
            <person name="Deangelis K.M. PhD."/>
        </authorList>
    </citation>
    <scope>NUCLEOTIDE SEQUENCE [LARGE SCALE GENOMIC DNA]</scope>
    <source>
        <strain evidence="4 5">GAS97</strain>
    </source>
</reference>
<proteinExistence type="predicted"/>
<dbReference type="SMART" id="SM00923">
    <property type="entry name" value="MbtH"/>
    <property type="match status" value="1"/>
</dbReference>
<dbReference type="InterPro" id="IPR020806">
    <property type="entry name" value="PKS_PP-bd"/>
</dbReference>
<evidence type="ECO:0000256" key="2">
    <source>
        <dbReference type="ARBA" id="ARBA00022553"/>
    </source>
</evidence>
<dbReference type="Pfam" id="PF00975">
    <property type="entry name" value="Thioesterase"/>
    <property type="match status" value="1"/>
</dbReference>
<dbReference type="InterPro" id="IPR001031">
    <property type="entry name" value="Thioesterase"/>
</dbReference>
<dbReference type="Gene3D" id="3.40.50.1820">
    <property type="entry name" value="alpha/beta hydrolase"/>
    <property type="match status" value="1"/>
</dbReference>
<dbReference type="Pfam" id="PF00501">
    <property type="entry name" value="AMP-binding"/>
    <property type="match status" value="1"/>
</dbReference>
<comment type="caution">
    <text evidence="4">The sequence shown here is derived from an EMBL/GenBank/DDBJ whole genome shotgun (WGS) entry which is preliminary data.</text>
</comment>
<dbReference type="SMART" id="SM00823">
    <property type="entry name" value="PKS_PP"/>
    <property type="match status" value="1"/>
</dbReference>
<dbReference type="Gene3D" id="3.40.50.980">
    <property type="match status" value="2"/>
</dbReference>